<sequence length="79" mass="8888">YGAYSTAGEIARRIRYDIAKTTQQRAVPSDIKPSCRRKLNSCPAQERPAEKPSVGRFLAVLWKPLVTDSREIDRGISKI</sequence>
<comment type="caution">
    <text evidence="1">The sequence shown here is derived from an EMBL/GenBank/DDBJ whole genome shotgun (WGS) entry which is preliminary data.</text>
</comment>
<proteinExistence type="predicted"/>
<dbReference type="EMBL" id="JACVVK020000117">
    <property type="protein sequence ID" value="KAK7491271.1"/>
    <property type="molecule type" value="Genomic_DNA"/>
</dbReference>
<evidence type="ECO:0000313" key="1">
    <source>
        <dbReference type="EMBL" id="KAK7491271.1"/>
    </source>
</evidence>
<feature type="non-terminal residue" evidence="1">
    <location>
        <position position="1"/>
    </location>
</feature>
<name>A0ABD0KW64_9CAEN</name>
<reference evidence="1 2" key="1">
    <citation type="journal article" date="2023" name="Sci. Data">
        <title>Genome assembly of the Korean intertidal mud-creeper Batillaria attramentaria.</title>
        <authorList>
            <person name="Patra A.K."/>
            <person name="Ho P.T."/>
            <person name="Jun S."/>
            <person name="Lee S.J."/>
            <person name="Kim Y."/>
            <person name="Won Y.J."/>
        </authorList>
    </citation>
    <scope>NUCLEOTIDE SEQUENCE [LARGE SCALE GENOMIC DNA]</scope>
    <source>
        <strain evidence="1">Wonlab-2016</strain>
    </source>
</reference>
<dbReference type="AlphaFoldDB" id="A0ABD0KW64"/>
<protein>
    <submittedName>
        <fullName evidence="1">Uncharacterized protein</fullName>
    </submittedName>
</protein>
<dbReference type="Proteomes" id="UP001519460">
    <property type="component" value="Unassembled WGS sequence"/>
</dbReference>
<gene>
    <name evidence="1" type="ORF">BaRGS_00017542</name>
</gene>
<keyword evidence="2" id="KW-1185">Reference proteome</keyword>
<evidence type="ECO:0000313" key="2">
    <source>
        <dbReference type="Proteomes" id="UP001519460"/>
    </source>
</evidence>
<accession>A0ABD0KW64</accession>
<organism evidence="1 2">
    <name type="scientific">Batillaria attramentaria</name>
    <dbReference type="NCBI Taxonomy" id="370345"/>
    <lineage>
        <taxon>Eukaryota</taxon>
        <taxon>Metazoa</taxon>
        <taxon>Spiralia</taxon>
        <taxon>Lophotrochozoa</taxon>
        <taxon>Mollusca</taxon>
        <taxon>Gastropoda</taxon>
        <taxon>Caenogastropoda</taxon>
        <taxon>Sorbeoconcha</taxon>
        <taxon>Cerithioidea</taxon>
        <taxon>Batillariidae</taxon>
        <taxon>Batillaria</taxon>
    </lineage>
</organism>
<feature type="non-terminal residue" evidence="1">
    <location>
        <position position="79"/>
    </location>
</feature>